<feature type="compositionally biased region" description="Polar residues" evidence="1">
    <location>
        <begin position="499"/>
        <end position="511"/>
    </location>
</feature>
<feature type="compositionally biased region" description="Polar residues" evidence="1">
    <location>
        <begin position="265"/>
        <end position="283"/>
    </location>
</feature>
<feature type="compositionally biased region" description="Low complexity" evidence="1">
    <location>
        <begin position="468"/>
        <end position="478"/>
    </location>
</feature>
<feature type="compositionally biased region" description="Low complexity" evidence="1">
    <location>
        <begin position="315"/>
        <end position="326"/>
    </location>
</feature>
<accession>A0A1G4BJ01</accession>
<feature type="chain" id="PRO_5009602941" evidence="2">
    <location>
        <begin position="19"/>
        <end position="682"/>
    </location>
</feature>
<comment type="caution">
    <text evidence="3">The sequence shown here is derived from an EMBL/GenBank/DDBJ whole genome shotgun (WGS) entry which is preliminary data.</text>
</comment>
<organism evidence="3 4">
    <name type="scientific">Colletotrichum orchidophilum</name>
    <dbReference type="NCBI Taxonomy" id="1209926"/>
    <lineage>
        <taxon>Eukaryota</taxon>
        <taxon>Fungi</taxon>
        <taxon>Dikarya</taxon>
        <taxon>Ascomycota</taxon>
        <taxon>Pezizomycotina</taxon>
        <taxon>Sordariomycetes</taxon>
        <taxon>Hypocreomycetidae</taxon>
        <taxon>Glomerellales</taxon>
        <taxon>Glomerellaceae</taxon>
        <taxon>Colletotrichum</taxon>
    </lineage>
</organism>
<evidence type="ECO:0000256" key="2">
    <source>
        <dbReference type="SAM" id="SignalP"/>
    </source>
</evidence>
<evidence type="ECO:0000313" key="3">
    <source>
        <dbReference type="EMBL" id="OHF01273.1"/>
    </source>
</evidence>
<gene>
    <name evidence="3" type="ORF">CORC01_03306</name>
</gene>
<feature type="compositionally biased region" description="Gly residues" evidence="1">
    <location>
        <begin position="534"/>
        <end position="543"/>
    </location>
</feature>
<evidence type="ECO:0000256" key="1">
    <source>
        <dbReference type="SAM" id="MobiDB-lite"/>
    </source>
</evidence>
<sequence>MRFTKSLGLLFGAAVCNAQISKPRAGDVLQPNQQFEVEWQTAGLQPPINIDLVPSGKTDLSVIAEKIAVQVDNVGRLNWNPSASITAFVSFAIVITDSVQAVVVSESFQISQLTQQPVNQTILREDSAQVETVTVAAGPPKVVYSGALPPDAVPAGIAVAAAIPTEGAPFKPAESALLDKDPADGVKNGISNGTVPEFSPSRQEGGGSKKAPAPSSSATTDEKAAPLPDEQGVPGNSSKPLTSIGEKNQTPSAPETTPTPEYSTIQSAPASFPTLSATKNQTGLPGPEVTPTPIYSTIADSGPAFPSLSANKNQTAPANAEATPTPIYSTLPDTPSSFPTLPPTNNQTTPSAGQPAKSKAPAATLPAEVEVPVPANRTSIVPEAPATPSLPIVTLPAPNNTTVPATSAAPLPSVATEPPVFPSATNPLLNSTAPTGLPAIPVPVAAPSPSNVPINGTADTKPQPFDPAPAISSSSALPYRGTLPADGGTTLKPIKSDVPASTTDGPTSTFGKDSATPLPSSGEGGKKGSKKGGDGGSGGGNGDKSGDKSDSDNSSGKGSGDGSDTESDSEFGSSSGIDTDGNRSGTSDSAAIVPTPQPQLGGSSGATRVIQIGPIITLPSSLWTSMILATAAGVGAAAPTGGLFAVAASPAVLVSSAGFRTTEGDYFAAFLSAVTVLVVTVM</sequence>
<reference evidence="3 4" key="1">
    <citation type="submission" date="2016-09" db="EMBL/GenBank/DDBJ databases">
        <authorList>
            <person name="Capua I."/>
            <person name="De Benedictis P."/>
            <person name="Joannis T."/>
            <person name="Lombin L.H."/>
            <person name="Cattoli G."/>
        </authorList>
    </citation>
    <scope>NUCLEOTIDE SEQUENCE [LARGE SCALE GENOMIC DNA]</scope>
    <source>
        <strain evidence="3 4">IMI 309357</strain>
    </source>
</reference>
<keyword evidence="4" id="KW-1185">Reference proteome</keyword>
<dbReference type="EMBL" id="MJBS01000020">
    <property type="protein sequence ID" value="OHF01273.1"/>
    <property type="molecule type" value="Genomic_DNA"/>
</dbReference>
<feature type="compositionally biased region" description="Polar residues" evidence="1">
    <location>
        <begin position="327"/>
        <end position="338"/>
    </location>
</feature>
<dbReference type="GeneID" id="34556466"/>
<protein>
    <submittedName>
        <fullName evidence="3">Uncharacterized protein</fullName>
    </submittedName>
</protein>
<feature type="region of interest" description="Disordered" evidence="1">
    <location>
        <begin position="175"/>
        <end position="361"/>
    </location>
</feature>
<feature type="compositionally biased region" description="Polar residues" evidence="1">
    <location>
        <begin position="234"/>
        <end position="249"/>
    </location>
</feature>
<keyword evidence="2" id="KW-0732">Signal</keyword>
<feature type="signal peptide" evidence="2">
    <location>
        <begin position="1"/>
        <end position="18"/>
    </location>
</feature>
<dbReference type="OrthoDB" id="3542162at2759"/>
<dbReference type="AlphaFoldDB" id="A0A1G4BJ01"/>
<proteinExistence type="predicted"/>
<dbReference type="STRING" id="1209926.A0A1G4BJ01"/>
<name>A0A1G4BJ01_9PEZI</name>
<evidence type="ECO:0000313" key="4">
    <source>
        <dbReference type="Proteomes" id="UP000176998"/>
    </source>
</evidence>
<dbReference type="RefSeq" id="XP_022478415.1">
    <property type="nucleotide sequence ID" value="XM_022614956.1"/>
</dbReference>
<feature type="region of interest" description="Disordered" evidence="1">
    <location>
        <begin position="450"/>
        <end position="605"/>
    </location>
</feature>
<feature type="compositionally biased region" description="Low complexity" evidence="1">
    <location>
        <begin position="209"/>
        <end position="218"/>
    </location>
</feature>
<dbReference type="Proteomes" id="UP000176998">
    <property type="component" value="Unassembled WGS sequence"/>
</dbReference>
<feature type="compositionally biased region" description="Low complexity" evidence="1">
    <location>
        <begin position="250"/>
        <end position="264"/>
    </location>
</feature>